<proteinExistence type="predicted"/>
<evidence type="ECO:0000313" key="7">
    <source>
        <dbReference type="EMBL" id="SDY02781.1"/>
    </source>
</evidence>
<reference evidence="8" key="1">
    <citation type="submission" date="2016-10" db="EMBL/GenBank/DDBJ databases">
        <authorList>
            <person name="Varghese N."/>
            <person name="Submissions S."/>
        </authorList>
    </citation>
    <scope>NUCLEOTIDE SEQUENCE [LARGE SCALE GENOMIC DNA]</scope>
    <source>
        <strain evidence="8">DSM 45245</strain>
    </source>
</reference>
<evidence type="ECO:0000256" key="1">
    <source>
        <dbReference type="ARBA" id="ARBA00004651"/>
    </source>
</evidence>
<feature type="transmembrane region" description="Helical" evidence="6">
    <location>
        <begin position="217"/>
        <end position="237"/>
    </location>
</feature>
<dbReference type="PANTHER" id="PTHR30213">
    <property type="entry name" value="INNER MEMBRANE PROTEIN YHJD"/>
    <property type="match status" value="1"/>
</dbReference>
<evidence type="ECO:0000256" key="6">
    <source>
        <dbReference type="SAM" id="Phobius"/>
    </source>
</evidence>
<keyword evidence="8" id="KW-1185">Reference proteome</keyword>
<evidence type="ECO:0000256" key="3">
    <source>
        <dbReference type="ARBA" id="ARBA00022692"/>
    </source>
</evidence>
<name>A0A1H3GHL8_9ACTN</name>
<feature type="transmembrane region" description="Helical" evidence="6">
    <location>
        <begin position="144"/>
        <end position="164"/>
    </location>
</feature>
<dbReference type="InterPro" id="IPR017039">
    <property type="entry name" value="Virul_fac_BrkB"/>
</dbReference>
<dbReference type="GO" id="GO:0005886">
    <property type="term" value="C:plasma membrane"/>
    <property type="evidence" value="ECO:0007669"/>
    <property type="project" value="UniProtKB-SubCell"/>
</dbReference>
<keyword evidence="2" id="KW-1003">Cell membrane</keyword>
<keyword evidence="4 6" id="KW-1133">Transmembrane helix</keyword>
<feature type="transmembrane region" description="Helical" evidence="6">
    <location>
        <begin position="103"/>
        <end position="123"/>
    </location>
</feature>
<dbReference type="RefSeq" id="WP_091552370.1">
    <property type="nucleotide sequence ID" value="NZ_FNPH01000001.1"/>
</dbReference>
<dbReference type="PIRSF" id="PIRSF035875">
    <property type="entry name" value="RNase_BN"/>
    <property type="match status" value="1"/>
</dbReference>
<evidence type="ECO:0000256" key="5">
    <source>
        <dbReference type="ARBA" id="ARBA00023136"/>
    </source>
</evidence>
<dbReference type="STRING" id="405436.SAMN05444365_101418"/>
<feature type="transmembrane region" description="Helical" evidence="6">
    <location>
        <begin position="43"/>
        <end position="66"/>
    </location>
</feature>
<keyword evidence="5 6" id="KW-0472">Membrane</keyword>
<accession>A0A1H3GHL8</accession>
<gene>
    <name evidence="7" type="ORF">SAMN05444365_101418</name>
</gene>
<dbReference type="Proteomes" id="UP000242415">
    <property type="component" value="Unassembled WGS sequence"/>
</dbReference>
<organism evidence="7 8">
    <name type="scientific">Micromonospora pattaloongensis</name>
    <dbReference type="NCBI Taxonomy" id="405436"/>
    <lineage>
        <taxon>Bacteria</taxon>
        <taxon>Bacillati</taxon>
        <taxon>Actinomycetota</taxon>
        <taxon>Actinomycetes</taxon>
        <taxon>Micromonosporales</taxon>
        <taxon>Micromonosporaceae</taxon>
        <taxon>Micromonospora</taxon>
    </lineage>
</organism>
<feature type="transmembrane region" description="Helical" evidence="6">
    <location>
        <begin position="184"/>
        <end position="205"/>
    </location>
</feature>
<evidence type="ECO:0000313" key="8">
    <source>
        <dbReference type="Proteomes" id="UP000242415"/>
    </source>
</evidence>
<keyword evidence="3 6" id="KW-0812">Transmembrane</keyword>
<dbReference type="AlphaFoldDB" id="A0A1H3GHL8"/>
<dbReference type="PANTHER" id="PTHR30213:SF1">
    <property type="entry name" value="INNER MEMBRANE PROTEIN YHJD"/>
    <property type="match status" value="1"/>
</dbReference>
<dbReference type="OrthoDB" id="4127374at2"/>
<evidence type="ECO:0000256" key="4">
    <source>
        <dbReference type="ARBA" id="ARBA00022989"/>
    </source>
</evidence>
<evidence type="ECO:0000256" key="2">
    <source>
        <dbReference type="ARBA" id="ARBA00022475"/>
    </source>
</evidence>
<feature type="transmembrane region" description="Helical" evidence="6">
    <location>
        <begin position="249"/>
        <end position="274"/>
    </location>
</feature>
<dbReference type="Pfam" id="PF03631">
    <property type="entry name" value="Virul_fac_BrkB"/>
    <property type="match status" value="1"/>
</dbReference>
<comment type="subcellular location">
    <subcellularLocation>
        <location evidence="1">Cell membrane</location>
        <topology evidence="1">Multi-pass membrane protein</topology>
    </subcellularLocation>
</comment>
<sequence length="301" mass="32614">MNVIARATAAWGRAVAARRRRSPGFDHFCRALGRYNEVMGGRLAAAIAYYGFFAIFALVLVAYSVFGFVLKRNVALQIVVQDFVRRYLPFVELREIGETSGTVGVIGVIGLILTGIGWVEAIRSSQRLIHRLEQQPGNVLIRRVIDLAALVAVLVLIGTSVAAVDLLTSLLRGAVGERGPLLAVIGWLMSLLVNLILATALMVVVPRLRMPPRRLRWPVWWVGFGITLLNTLGRGVVGQVERNPAYTVVAGAVGVLVYLYLLNQLLLFGAALLATSAHGRVGDLARGRRANSGDLGQTART</sequence>
<protein>
    <submittedName>
        <fullName evidence="7">Membrane protein</fullName>
    </submittedName>
</protein>
<dbReference type="EMBL" id="FNPH01000001">
    <property type="protein sequence ID" value="SDY02781.1"/>
    <property type="molecule type" value="Genomic_DNA"/>
</dbReference>